<evidence type="ECO:0000259" key="7">
    <source>
        <dbReference type="Pfam" id="PF01743"/>
    </source>
</evidence>
<dbReference type="GO" id="GO:1990180">
    <property type="term" value="P:mitochondrial tRNA 3'-end processing"/>
    <property type="evidence" value="ECO:0007669"/>
    <property type="project" value="TreeGrafter"/>
</dbReference>
<proteinExistence type="inferred from homology"/>
<dbReference type="OrthoDB" id="445712at2759"/>
<dbReference type="Pfam" id="PF12627">
    <property type="entry name" value="PolyA_pol_RNAbd"/>
    <property type="match status" value="1"/>
</dbReference>
<name>A0A8J2PZG4_9HEXA</name>
<dbReference type="GO" id="GO:0001680">
    <property type="term" value="P:tRNA 3'-terminal CCA addition"/>
    <property type="evidence" value="ECO:0007669"/>
    <property type="project" value="TreeGrafter"/>
</dbReference>
<accession>A0A8J2PZG4</accession>
<dbReference type="GO" id="GO:0000049">
    <property type="term" value="F:tRNA binding"/>
    <property type="evidence" value="ECO:0007669"/>
    <property type="project" value="TreeGrafter"/>
</dbReference>
<evidence type="ECO:0000256" key="4">
    <source>
        <dbReference type="ARBA" id="ARBA00022723"/>
    </source>
</evidence>
<evidence type="ECO:0000313" key="10">
    <source>
        <dbReference type="Proteomes" id="UP000708208"/>
    </source>
</evidence>
<keyword evidence="4" id="KW-0479">Metal-binding</keyword>
<dbReference type="GO" id="GO:0005739">
    <property type="term" value="C:mitochondrion"/>
    <property type="evidence" value="ECO:0007669"/>
    <property type="project" value="TreeGrafter"/>
</dbReference>
<organism evidence="9 10">
    <name type="scientific">Allacma fusca</name>
    <dbReference type="NCBI Taxonomy" id="39272"/>
    <lineage>
        <taxon>Eukaryota</taxon>
        <taxon>Metazoa</taxon>
        <taxon>Ecdysozoa</taxon>
        <taxon>Arthropoda</taxon>
        <taxon>Hexapoda</taxon>
        <taxon>Collembola</taxon>
        <taxon>Symphypleona</taxon>
        <taxon>Sminthuridae</taxon>
        <taxon>Allacma</taxon>
    </lineage>
</organism>
<dbReference type="GO" id="GO:0016779">
    <property type="term" value="F:nucleotidyltransferase activity"/>
    <property type="evidence" value="ECO:0007669"/>
    <property type="project" value="UniProtKB-KW"/>
</dbReference>
<comment type="caution">
    <text evidence="9">The sequence shown here is derived from an EMBL/GenBank/DDBJ whole genome shotgun (WGS) entry which is preliminary data.</text>
</comment>
<evidence type="ECO:0000256" key="5">
    <source>
        <dbReference type="ARBA" id="ARBA00022842"/>
    </source>
</evidence>
<feature type="domain" description="tRNA nucleotidyltransferase/poly(A) polymerase RNA and SrmB- binding" evidence="8">
    <location>
        <begin position="250"/>
        <end position="300"/>
    </location>
</feature>
<protein>
    <recommendedName>
        <fullName evidence="11">CCA tRNA nucleotidyltransferase 1, mitochondrial</fullName>
    </recommendedName>
</protein>
<keyword evidence="6" id="KW-0808">Transferase</keyword>
<dbReference type="CDD" id="cd05398">
    <property type="entry name" value="NT_ClassII-CCAase"/>
    <property type="match status" value="1"/>
</dbReference>
<dbReference type="InterPro" id="IPR050264">
    <property type="entry name" value="Bact_CCA-adding_enz_type3_sf"/>
</dbReference>
<keyword evidence="6" id="KW-0694">RNA-binding</keyword>
<evidence type="ECO:0000256" key="1">
    <source>
        <dbReference type="ARBA" id="ARBA00001946"/>
    </source>
</evidence>
<dbReference type="Pfam" id="PF01743">
    <property type="entry name" value="PolyA_pol"/>
    <property type="match status" value="1"/>
</dbReference>
<evidence type="ECO:0008006" key="11">
    <source>
        <dbReference type="Google" id="ProtNLM"/>
    </source>
</evidence>
<keyword evidence="5" id="KW-0460">Magnesium</keyword>
<keyword evidence="2" id="KW-0819">tRNA processing</keyword>
<comment type="cofactor">
    <cofactor evidence="1">
        <name>Mg(2+)</name>
        <dbReference type="ChEBI" id="CHEBI:18420"/>
    </cofactor>
</comment>
<dbReference type="PANTHER" id="PTHR46173:SF1">
    <property type="entry name" value="CCA TRNA NUCLEOTIDYLTRANSFERASE 1, MITOCHONDRIAL"/>
    <property type="match status" value="1"/>
</dbReference>
<dbReference type="Proteomes" id="UP000708208">
    <property type="component" value="Unassembled WGS sequence"/>
</dbReference>
<dbReference type="InterPro" id="IPR002646">
    <property type="entry name" value="PolA_pol_head_dom"/>
</dbReference>
<dbReference type="InterPro" id="IPR032828">
    <property type="entry name" value="PolyA_RNA-bd"/>
</dbReference>
<reference evidence="9" key="1">
    <citation type="submission" date="2021-06" db="EMBL/GenBank/DDBJ databases">
        <authorList>
            <person name="Hodson N. C."/>
            <person name="Mongue J. A."/>
            <person name="Jaron S. K."/>
        </authorList>
    </citation>
    <scope>NUCLEOTIDE SEQUENCE</scope>
</reference>
<evidence type="ECO:0000256" key="6">
    <source>
        <dbReference type="RuleBase" id="RU003953"/>
    </source>
</evidence>
<evidence type="ECO:0000259" key="8">
    <source>
        <dbReference type="Pfam" id="PF12627"/>
    </source>
</evidence>
<dbReference type="PANTHER" id="PTHR46173">
    <property type="entry name" value="CCA TRNA NUCLEOTIDYLTRANSFERASE 1, MITOCHONDRIAL"/>
    <property type="match status" value="1"/>
</dbReference>
<gene>
    <name evidence="9" type="ORF">AFUS01_LOCUS43693</name>
</gene>
<feature type="domain" description="Poly A polymerase head" evidence="7">
    <location>
        <begin position="113"/>
        <end position="216"/>
    </location>
</feature>
<keyword evidence="10" id="KW-1185">Reference proteome</keyword>
<evidence type="ECO:0000256" key="2">
    <source>
        <dbReference type="ARBA" id="ARBA00022694"/>
    </source>
</evidence>
<comment type="similarity">
    <text evidence="6">Belongs to the tRNA nucleotidyltransferase/poly(A) polymerase family.</text>
</comment>
<evidence type="ECO:0000313" key="9">
    <source>
        <dbReference type="EMBL" id="CAG7834162.1"/>
    </source>
</evidence>
<sequence length="351" mass="40516">MRTSRAVRNIVSTFSSVLCGSKRPFPHCNRVLGLTQHLDLNNQFQKLKTSDSAFKLGSRFYYSTDVVRARRYPKHLKGNLRMMKVESEYFKELVTPELEALHKLFQKYGYEIRMAGGVVRDLLAGKKSVDVDFATTATPDEMKEMFEREGVRMINTKGERHGTITARINDKENFEVTTLRIDVTTDGRHAEVQFTKNWELDAGRRDLTVNSMFLDFDGEPSDRIQEDYLRILRYFRFYGRISPNPNEHESTILEAIRENISGLKQISGERIWVELRKILTGNHAAAIMVTMMELGIGEYIGLPNDANIEEFKMLMNRLDHLKLEVNPITLLSAFLRDEKDVSFSISLKLSF</sequence>
<dbReference type="GO" id="GO:0046872">
    <property type="term" value="F:metal ion binding"/>
    <property type="evidence" value="ECO:0007669"/>
    <property type="project" value="UniProtKB-KW"/>
</dbReference>
<dbReference type="EMBL" id="CAJVCH010570138">
    <property type="protein sequence ID" value="CAG7834162.1"/>
    <property type="molecule type" value="Genomic_DNA"/>
</dbReference>
<evidence type="ECO:0000256" key="3">
    <source>
        <dbReference type="ARBA" id="ARBA00022695"/>
    </source>
</evidence>
<dbReference type="AlphaFoldDB" id="A0A8J2PZG4"/>
<keyword evidence="3" id="KW-0548">Nucleotidyltransferase</keyword>